<dbReference type="Pfam" id="PF11932">
    <property type="entry name" value="DUF3450"/>
    <property type="match status" value="1"/>
</dbReference>
<proteinExistence type="inferred from homology"/>
<dbReference type="Pfam" id="PF02472">
    <property type="entry name" value="ExbD"/>
    <property type="match status" value="1"/>
</dbReference>
<evidence type="ECO:0000256" key="7">
    <source>
        <dbReference type="ARBA" id="ARBA00023136"/>
    </source>
</evidence>
<evidence type="ECO:0000256" key="1">
    <source>
        <dbReference type="ARBA" id="ARBA00004162"/>
    </source>
</evidence>
<keyword evidence="6 10" id="KW-1133">Transmembrane helix</keyword>
<dbReference type="InterPro" id="IPR003400">
    <property type="entry name" value="ExbD"/>
</dbReference>
<comment type="caution">
    <text evidence="12">The sequence shown here is derived from an EMBL/GenBank/DDBJ whole genome shotgun (WGS) entry which is preliminary data.</text>
</comment>
<dbReference type="GO" id="GO:0005886">
    <property type="term" value="C:plasma membrane"/>
    <property type="evidence" value="ECO:0007669"/>
    <property type="project" value="UniProtKB-SubCell"/>
</dbReference>
<keyword evidence="7 10" id="KW-0472">Membrane</keyword>
<evidence type="ECO:0000256" key="8">
    <source>
        <dbReference type="SAM" id="Coils"/>
    </source>
</evidence>
<evidence type="ECO:0000256" key="2">
    <source>
        <dbReference type="ARBA" id="ARBA00004651"/>
    </source>
</evidence>
<evidence type="ECO:0000313" key="12">
    <source>
        <dbReference type="EMBL" id="CAE7835045.1"/>
    </source>
</evidence>
<feature type="region of interest" description="Disordered" evidence="9">
    <location>
        <begin position="948"/>
        <end position="969"/>
    </location>
</feature>
<feature type="domain" description="TonB C-terminal" evidence="11">
    <location>
        <begin position="1019"/>
        <end position="1113"/>
    </location>
</feature>
<comment type="subcellular location">
    <subcellularLocation>
        <location evidence="2">Cell membrane</location>
        <topology evidence="2">Multi-pass membrane protein</topology>
    </subcellularLocation>
    <subcellularLocation>
        <location evidence="1">Cell membrane</location>
        <topology evidence="1">Single-pass membrane protein</topology>
    </subcellularLocation>
</comment>
<dbReference type="Pfam" id="PF03544">
    <property type="entry name" value="TonB_C"/>
    <property type="match status" value="1"/>
</dbReference>
<evidence type="ECO:0000259" key="11">
    <source>
        <dbReference type="PROSITE" id="PS52015"/>
    </source>
</evidence>
<feature type="transmembrane region" description="Helical" evidence="10">
    <location>
        <begin position="777"/>
        <end position="797"/>
    </location>
</feature>
<dbReference type="InterPro" id="IPR016866">
    <property type="entry name" value="UCP028069"/>
</dbReference>
<organism evidence="12 13">
    <name type="scientific">Symbiodinium necroappetens</name>
    <dbReference type="NCBI Taxonomy" id="1628268"/>
    <lineage>
        <taxon>Eukaryota</taxon>
        <taxon>Sar</taxon>
        <taxon>Alveolata</taxon>
        <taxon>Dinophyceae</taxon>
        <taxon>Suessiales</taxon>
        <taxon>Symbiodiniaceae</taxon>
        <taxon>Symbiodinium</taxon>
    </lineage>
</organism>
<dbReference type="EMBL" id="CAJNJA010049029">
    <property type="protein sequence ID" value="CAE7835045.1"/>
    <property type="molecule type" value="Genomic_DNA"/>
</dbReference>
<dbReference type="GO" id="GO:0015891">
    <property type="term" value="P:siderophore transport"/>
    <property type="evidence" value="ECO:0007669"/>
    <property type="project" value="InterPro"/>
</dbReference>
<comment type="similarity">
    <text evidence="3">Belongs to the ExbB/TolQ family.</text>
</comment>
<dbReference type="Gene3D" id="3.30.1150.10">
    <property type="match status" value="1"/>
</dbReference>
<dbReference type="GO" id="GO:0017038">
    <property type="term" value="P:protein import"/>
    <property type="evidence" value="ECO:0007669"/>
    <property type="project" value="TreeGrafter"/>
</dbReference>
<dbReference type="PANTHER" id="PTHR30625">
    <property type="entry name" value="PROTEIN TOLQ"/>
    <property type="match status" value="1"/>
</dbReference>
<feature type="transmembrane region" description="Helical" evidence="10">
    <location>
        <begin position="475"/>
        <end position="500"/>
    </location>
</feature>
<sequence length="1113" mass="123102">MQSQQRIDALDDETVALLSQYHSELERLSDLETYNTNMRKMRASQELEKERLSAELTEVEVVRRELFPLMVEMIDLLDRFIELDQPLLLVERKARLAALRENLNRSNVTLGEKYRRVIEAYQIEAEYGRSIEAYEGSLTLDGRDLTVDFLRVGRLALYYISLDGSEAGLWDPAEKQWHDLDEEYLSLLDFALRVALMKAFKGFALLQVFLFTLATYGAESASQEAQAQPETLAELVRSVRDKTARNQTRLAEREQRFIAARNERAQLLRDVRQRRQAAENEADRLRAEFETGEEELADLETKLDENAGDLREVFSVVRQVAGDVAPILQNSLVAAQMGQRSELVERLASGERNPTSAELRELWLTLLDEMEKSGHVARFETEVITATGEEVMKQVTRIGTFTALADGQYLRFLPDSGKLLALARQPAGTSAGEALKFEQAQQPLTSVAIDPSRGSILALIVQTPEMSERIKQGGVIGYLILLIGAIGVALGAYRLAAILLTQRKVRREQSDPARDDGHTIATLRKVAQDDAYQLDASALSAKLDEVVAGAAERLNRGLPTLAIIAAVSPLLGLLGTVTGMIETFQVITLFGAGDPRLIAAPGPVQIVFSELLAQSELFAAGGWVLIAILCISSVMWMLILERYVFFFRIRPRLVREIFQQWQSARTSEAEVNERIRVGLTNQFRGYLSSWVSTIQVLTAILPLLGLLGTVIGMIKTFEVMTAFGSGNVRGMAEGISQALITTMAGLMTALAGMYFASDLDNRIDRETEHLSQEGGNAAINLTPLIDMVFILLIFFAVNSTFVKLPGVEIDQPSAKSTTVQKAATILIAVTDVGDIWIDKKKIDIRRVRGVIEQMFLESPDASVVVLSDQDSRTGLVVEVIDQARLAGASKVAIAAAEAYAAIGLLAIAINIILYITMENMISRDRVRLFDAVDAQTIDFVRADLENETKIKDRRRKPPPKPQEIKRPQARMDPNIAAEATELPTTAAMMNITSFLADGGGVALGAQLVQGSGDSMMDIMMASELTALSRLPPQYPPSALMREQEGYVDVLFEVATDGSVHNAVVIEANPTRVFERAALAAVSRWRFQPVVREGRPVSVRARVHVEFNLPPLED</sequence>
<evidence type="ECO:0000256" key="3">
    <source>
        <dbReference type="ARBA" id="ARBA00010442"/>
    </source>
</evidence>
<feature type="coiled-coil region" evidence="8">
    <location>
        <begin position="261"/>
        <end position="302"/>
    </location>
</feature>
<dbReference type="InterPro" id="IPR002898">
    <property type="entry name" value="MotA_ExbB_proton_chnl"/>
</dbReference>
<evidence type="ECO:0000256" key="10">
    <source>
        <dbReference type="SAM" id="Phobius"/>
    </source>
</evidence>
<dbReference type="AlphaFoldDB" id="A0A812ZQ11"/>
<dbReference type="InterPro" id="IPR006260">
    <property type="entry name" value="TonB/TolA_C"/>
</dbReference>
<dbReference type="InterPro" id="IPR050790">
    <property type="entry name" value="ExbB/TolQ_transport"/>
</dbReference>
<feature type="transmembrane region" description="Helical" evidence="10">
    <location>
        <begin position="734"/>
        <end position="756"/>
    </location>
</feature>
<dbReference type="Pfam" id="PF01618">
    <property type="entry name" value="MotA_ExbB"/>
    <property type="match status" value="2"/>
</dbReference>
<dbReference type="OrthoDB" id="1938855at2759"/>
<dbReference type="SUPFAM" id="SSF74653">
    <property type="entry name" value="TolA/TonB C-terminal domain"/>
    <property type="match status" value="1"/>
</dbReference>
<dbReference type="PRINTS" id="PR01374">
    <property type="entry name" value="TONBPROTEIN"/>
</dbReference>
<dbReference type="GO" id="GO:0022857">
    <property type="term" value="F:transmembrane transporter activity"/>
    <property type="evidence" value="ECO:0007669"/>
    <property type="project" value="InterPro"/>
</dbReference>
<protein>
    <submittedName>
        <fullName evidence="12">ExbD2 protein</fullName>
    </submittedName>
</protein>
<accession>A0A812ZQ11</accession>
<evidence type="ECO:0000256" key="9">
    <source>
        <dbReference type="SAM" id="MobiDB-lite"/>
    </source>
</evidence>
<evidence type="ECO:0000256" key="6">
    <source>
        <dbReference type="ARBA" id="ARBA00022989"/>
    </source>
</evidence>
<keyword evidence="5 10" id="KW-0812">Transmembrane</keyword>
<dbReference type="Gene3D" id="3.30.420.270">
    <property type="match status" value="1"/>
</dbReference>
<feature type="transmembrane region" description="Helical" evidence="10">
    <location>
        <begin position="617"/>
        <end position="640"/>
    </location>
</feature>
<keyword evidence="13" id="KW-1185">Reference proteome</keyword>
<keyword evidence="4" id="KW-1003">Cell membrane</keyword>
<feature type="transmembrane region" description="Helical" evidence="10">
    <location>
        <begin position="561"/>
        <end position="581"/>
    </location>
</feature>
<name>A0A812ZQ11_9DINO</name>
<keyword evidence="8" id="KW-0175">Coiled coil</keyword>
<dbReference type="InterPro" id="IPR037682">
    <property type="entry name" value="TonB_C"/>
</dbReference>
<evidence type="ECO:0000313" key="13">
    <source>
        <dbReference type="Proteomes" id="UP000601435"/>
    </source>
</evidence>
<feature type="transmembrane region" description="Helical" evidence="10">
    <location>
        <begin position="694"/>
        <end position="714"/>
    </location>
</feature>
<dbReference type="InterPro" id="IPR003538">
    <property type="entry name" value="TonB"/>
</dbReference>
<dbReference type="Proteomes" id="UP000601435">
    <property type="component" value="Unassembled WGS sequence"/>
</dbReference>
<dbReference type="NCBIfam" id="TIGR01352">
    <property type="entry name" value="tonB_Cterm"/>
    <property type="match status" value="1"/>
</dbReference>
<evidence type="ECO:0000256" key="5">
    <source>
        <dbReference type="ARBA" id="ARBA00022692"/>
    </source>
</evidence>
<evidence type="ECO:0000256" key="4">
    <source>
        <dbReference type="ARBA" id="ARBA00022475"/>
    </source>
</evidence>
<gene>
    <name evidence="12" type="primary">exbD2</name>
    <name evidence="12" type="ORF">SNEC2469_LOCUS25056</name>
</gene>
<dbReference type="PANTHER" id="PTHR30625:SF11">
    <property type="entry name" value="MOTA_TOLQ_EXBB PROTON CHANNEL DOMAIN-CONTAINING PROTEIN"/>
    <property type="match status" value="1"/>
</dbReference>
<dbReference type="GO" id="GO:0031992">
    <property type="term" value="F:energy transducer activity"/>
    <property type="evidence" value="ECO:0007669"/>
    <property type="project" value="InterPro"/>
</dbReference>
<dbReference type="PROSITE" id="PS52015">
    <property type="entry name" value="TONB_CTD"/>
    <property type="match status" value="1"/>
</dbReference>
<reference evidence="12" key="1">
    <citation type="submission" date="2021-02" db="EMBL/GenBank/DDBJ databases">
        <authorList>
            <person name="Dougan E. K."/>
            <person name="Rhodes N."/>
            <person name="Thang M."/>
            <person name="Chan C."/>
        </authorList>
    </citation>
    <scope>NUCLEOTIDE SEQUENCE</scope>
</reference>
<feature type="transmembrane region" description="Helical" evidence="10">
    <location>
        <begin position="898"/>
        <end position="917"/>
    </location>
</feature>